<evidence type="ECO:0000313" key="1">
    <source>
        <dbReference type="EMBL" id="KAJ3998691.1"/>
    </source>
</evidence>
<sequence>MVLIWARGPYAQDGVRTRNLCENSPSASPFFSLARELRDKIYDLLLWTPIGTALPSIPGHLLDIPERYYVNRPICDWHWRIPVSRGSCFGILFTCRQAYAEVVECIEKQERHGGLSFELDIALIGEPALEERMYLGSEQIWPTWIVLPLYTYPVLMHDRKDFAASLTSIAVNSKCRNLHVSLRLQSELTYRWLGNGGLTGLTCNLFTMLARFLLYGPAGLSRKTDATRVWSIDTLSVNVLSAGTFTDSYSDRPHTVPIEVVEDSTICLHDLLHRLCNAGALSDRVRVVRLSAEGVLKNEWLINGGESLQPSERKVWAAYGWTIDKEDRLKELNPHEIDMTPKKRHLRWSLTSCCRVQ</sequence>
<dbReference type="Proteomes" id="UP001163828">
    <property type="component" value="Unassembled WGS sequence"/>
</dbReference>
<organism evidence="1 2">
    <name type="scientific">Lentinula boryana</name>
    <dbReference type="NCBI Taxonomy" id="40481"/>
    <lineage>
        <taxon>Eukaryota</taxon>
        <taxon>Fungi</taxon>
        <taxon>Dikarya</taxon>
        <taxon>Basidiomycota</taxon>
        <taxon>Agaricomycotina</taxon>
        <taxon>Agaricomycetes</taxon>
        <taxon>Agaricomycetidae</taxon>
        <taxon>Agaricales</taxon>
        <taxon>Marasmiineae</taxon>
        <taxon>Omphalotaceae</taxon>
        <taxon>Lentinula</taxon>
    </lineage>
</organism>
<proteinExistence type="predicted"/>
<name>A0ABQ8QJJ7_9AGAR</name>
<comment type="caution">
    <text evidence="1">The sequence shown here is derived from an EMBL/GenBank/DDBJ whole genome shotgun (WGS) entry which is preliminary data.</text>
</comment>
<dbReference type="EMBL" id="MU790554">
    <property type="protein sequence ID" value="KAJ3998691.1"/>
    <property type="molecule type" value="Genomic_DNA"/>
</dbReference>
<protein>
    <submittedName>
        <fullName evidence="1">Uncharacterized protein</fullName>
    </submittedName>
</protein>
<gene>
    <name evidence="1" type="ORF">F5050DRAFT_1183074</name>
</gene>
<reference evidence="1" key="1">
    <citation type="submission" date="2022-08" db="EMBL/GenBank/DDBJ databases">
        <authorList>
            <consortium name="DOE Joint Genome Institute"/>
            <person name="Min B."/>
            <person name="Riley R."/>
            <person name="Sierra-Patev S."/>
            <person name="Naranjo-Ortiz M."/>
            <person name="Looney B."/>
            <person name="Konkel Z."/>
            <person name="Slot J.C."/>
            <person name="Sakamoto Y."/>
            <person name="Steenwyk J.L."/>
            <person name="Rokas A."/>
            <person name="Carro J."/>
            <person name="Camarero S."/>
            <person name="Ferreira P."/>
            <person name="Molpeceres G."/>
            <person name="Ruiz-Duenas F.J."/>
            <person name="Serrano A."/>
            <person name="Henrissat B."/>
            <person name="Drula E."/>
            <person name="Hughes K.W."/>
            <person name="Mata J.L."/>
            <person name="Ishikawa N.K."/>
            <person name="Vargas-Isla R."/>
            <person name="Ushijima S."/>
            <person name="Smith C.A."/>
            <person name="Ahrendt S."/>
            <person name="Andreopoulos W."/>
            <person name="He G."/>
            <person name="Labutti K."/>
            <person name="Lipzen A."/>
            <person name="Ng V."/>
            <person name="Sandor L."/>
            <person name="Barry K."/>
            <person name="Martinez A.T."/>
            <person name="Xiao Y."/>
            <person name="Gibbons J.G."/>
            <person name="Terashima K."/>
            <person name="Hibbett D.S."/>
            <person name="Grigoriev I.V."/>
        </authorList>
    </citation>
    <scope>NUCLEOTIDE SEQUENCE</scope>
    <source>
        <strain evidence="1">TFB10827</strain>
    </source>
</reference>
<accession>A0ABQ8QJJ7</accession>
<keyword evidence="2" id="KW-1185">Reference proteome</keyword>
<evidence type="ECO:0000313" key="2">
    <source>
        <dbReference type="Proteomes" id="UP001163828"/>
    </source>
</evidence>